<evidence type="ECO:0000313" key="5">
    <source>
        <dbReference type="Proteomes" id="UP000029226"/>
    </source>
</evidence>
<name>A0A081DAH5_NONUL</name>
<feature type="domain" description="DUF6705" evidence="1">
    <location>
        <begin position="1"/>
        <end position="207"/>
    </location>
</feature>
<evidence type="ECO:0000313" key="3">
    <source>
        <dbReference type="EMBL" id="GAK99411.1"/>
    </source>
</evidence>
<evidence type="ECO:0000313" key="4">
    <source>
        <dbReference type="Proteomes" id="UP000028980"/>
    </source>
</evidence>
<proteinExistence type="predicted"/>
<dbReference type="EMBL" id="BBLG01000003">
    <property type="protein sequence ID" value="GAK75921.1"/>
    <property type="molecule type" value="Genomic_DNA"/>
</dbReference>
<dbReference type="EMBL" id="BBMM01000002">
    <property type="protein sequence ID" value="GAK99411.1"/>
    <property type="molecule type" value="Genomic_DNA"/>
</dbReference>
<gene>
    <name evidence="2" type="ORF">JCM19296_1518</name>
    <name evidence="3" type="ORF">JCM19314_3456</name>
</gene>
<dbReference type="AlphaFoldDB" id="A0A081DAH5"/>
<accession>A0A081DAH5</accession>
<sequence>MKKIFLLSIAFISVLEGLAQDNIIPLEQFSAESISLNDYYKDVNGVLDKFVGTWIYDDGTTYFKVVFQKKERNSAINDWDNTPIYFDQLVANFELKLNGVTVYNNLNSTDNYLIHDGHRLYNLNRKIKLFYSESDNIYTDSYYNNYGLHRSTLELTYQPDLTNNIDQLLWNRITFNGKELIDTSNYLIGQQDSTPYQIPPNMLLTKQ</sequence>
<dbReference type="Pfam" id="PF20448">
    <property type="entry name" value="DUF6705"/>
    <property type="match status" value="1"/>
</dbReference>
<dbReference type="OrthoDB" id="1261237at2"/>
<protein>
    <recommendedName>
        <fullName evidence="1">DUF6705 domain-containing protein</fullName>
    </recommendedName>
</protein>
<evidence type="ECO:0000259" key="1">
    <source>
        <dbReference type="Pfam" id="PF20448"/>
    </source>
</evidence>
<evidence type="ECO:0000313" key="2">
    <source>
        <dbReference type="EMBL" id="GAK75921.1"/>
    </source>
</evidence>
<dbReference type="Proteomes" id="UP000028980">
    <property type="component" value="Unassembled WGS sequence"/>
</dbReference>
<reference evidence="4 5" key="1">
    <citation type="journal article" date="2014" name="Genome Announc.">
        <title>Draft Genome Sequences of Marine Flavobacterium Nonlabens Strains NR17, NR24, NR27, NR32, NR33, and Ara13.</title>
        <authorList>
            <person name="Nakanishi M."/>
            <person name="Meirelles P."/>
            <person name="Suzuki R."/>
            <person name="Takatani N."/>
            <person name="Mino S."/>
            <person name="Suda W."/>
            <person name="Oshima K."/>
            <person name="Hattori M."/>
            <person name="Ohkuma M."/>
            <person name="Hosokawa M."/>
            <person name="Miyashita K."/>
            <person name="Thompson F.L."/>
            <person name="Niwa A."/>
            <person name="Sawabe T."/>
            <person name="Sawabe T."/>
        </authorList>
    </citation>
    <scope>NUCLEOTIDE SEQUENCE [LARGE SCALE GENOMIC DNA]</scope>
    <source>
        <strain evidence="2">JCM 19296</strain>
        <strain evidence="3">JCM 19314</strain>
        <strain evidence="4">JCM19296</strain>
        <strain evidence="5">JCM19314</strain>
    </source>
</reference>
<dbReference type="InterPro" id="IPR046551">
    <property type="entry name" value="DUF6705"/>
</dbReference>
<comment type="caution">
    <text evidence="2">The sequence shown here is derived from an EMBL/GenBank/DDBJ whole genome shotgun (WGS) entry which is preliminary data.</text>
</comment>
<dbReference type="RefSeq" id="WP_042246228.1">
    <property type="nucleotide sequence ID" value="NZ_JBDUVK010000139.1"/>
</dbReference>
<dbReference type="Proteomes" id="UP000029226">
    <property type="component" value="Unassembled WGS sequence"/>
</dbReference>
<organism evidence="2 4">
    <name type="scientific">Nonlabens ulvanivorans</name>
    <name type="common">Persicivirga ulvanivorans</name>
    <dbReference type="NCBI Taxonomy" id="906888"/>
    <lineage>
        <taxon>Bacteria</taxon>
        <taxon>Pseudomonadati</taxon>
        <taxon>Bacteroidota</taxon>
        <taxon>Flavobacteriia</taxon>
        <taxon>Flavobacteriales</taxon>
        <taxon>Flavobacteriaceae</taxon>
        <taxon>Nonlabens</taxon>
    </lineage>
</organism>